<keyword evidence="1" id="KW-0472">Membrane</keyword>
<evidence type="ECO:0000313" key="4">
    <source>
        <dbReference type="Proteomes" id="UP000722791"/>
    </source>
</evidence>
<reference evidence="3" key="1">
    <citation type="journal article" date="2021" name="Proc. Natl. Acad. Sci. U.S.A.">
        <title>Three genomes in the algal genus Volvox reveal the fate of a haploid sex-determining region after a transition to homothallism.</title>
        <authorList>
            <person name="Yamamoto K."/>
            <person name="Hamaji T."/>
            <person name="Kawai-Toyooka H."/>
            <person name="Matsuzaki R."/>
            <person name="Takahashi F."/>
            <person name="Nishimura Y."/>
            <person name="Kawachi M."/>
            <person name="Noguchi H."/>
            <person name="Minakuchi Y."/>
            <person name="Umen J.G."/>
            <person name="Toyoda A."/>
            <person name="Nozaki H."/>
        </authorList>
    </citation>
    <scope>NUCLEOTIDE SEQUENCE</scope>
    <source>
        <strain evidence="3">NIES-3785</strain>
        <strain evidence="2">NIES-3786</strain>
    </source>
</reference>
<name>A0A8J4LU54_9CHLO</name>
<evidence type="ECO:0000256" key="1">
    <source>
        <dbReference type="SAM" id="Phobius"/>
    </source>
</evidence>
<organism evidence="3 4">
    <name type="scientific">Volvox reticuliferus</name>
    <dbReference type="NCBI Taxonomy" id="1737510"/>
    <lineage>
        <taxon>Eukaryota</taxon>
        <taxon>Viridiplantae</taxon>
        <taxon>Chlorophyta</taxon>
        <taxon>core chlorophytes</taxon>
        <taxon>Chlorophyceae</taxon>
        <taxon>CS clade</taxon>
        <taxon>Chlamydomonadales</taxon>
        <taxon>Volvocaceae</taxon>
        <taxon>Volvox</taxon>
    </lineage>
</organism>
<feature type="transmembrane region" description="Helical" evidence="1">
    <location>
        <begin position="435"/>
        <end position="463"/>
    </location>
</feature>
<keyword evidence="1" id="KW-0812">Transmembrane</keyword>
<evidence type="ECO:0000313" key="5">
    <source>
        <dbReference type="Proteomes" id="UP000747110"/>
    </source>
</evidence>
<keyword evidence="5" id="KW-1185">Reference proteome</keyword>
<dbReference type="OrthoDB" id="525787at2759"/>
<gene>
    <name evidence="2" type="ORF">Vretifemale_14060</name>
    <name evidence="3" type="ORF">Vretimale_13330</name>
</gene>
<proteinExistence type="predicted"/>
<comment type="caution">
    <text evidence="3">The sequence shown here is derived from an EMBL/GenBank/DDBJ whole genome shotgun (WGS) entry which is preliminary data.</text>
</comment>
<evidence type="ECO:0000313" key="3">
    <source>
        <dbReference type="EMBL" id="GIM09482.1"/>
    </source>
</evidence>
<keyword evidence="1" id="KW-1133">Transmembrane helix</keyword>
<dbReference type="Proteomes" id="UP000747110">
    <property type="component" value="Unassembled WGS sequence"/>
</dbReference>
<evidence type="ECO:0008006" key="6">
    <source>
        <dbReference type="Google" id="ProtNLM"/>
    </source>
</evidence>
<evidence type="ECO:0000313" key="2">
    <source>
        <dbReference type="EMBL" id="GIL85566.1"/>
    </source>
</evidence>
<dbReference type="AlphaFoldDB" id="A0A8J4LU54"/>
<dbReference type="EMBL" id="BNCP01000033">
    <property type="protein sequence ID" value="GIL85566.1"/>
    <property type="molecule type" value="Genomic_DNA"/>
</dbReference>
<accession>A0A8J4LU54</accession>
<feature type="transmembrane region" description="Helical" evidence="1">
    <location>
        <begin position="28"/>
        <end position="48"/>
    </location>
</feature>
<dbReference type="EMBL" id="BNCQ01000031">
    <property type="protein sequence ID" value="GIM09482.1"/>
    <property type="molecule type" value="Genomic_DNA"/>
</dbReference>
<sequence>MDTKPPAKQRRRYRPLDVKTWFEGFLRLIGWILVIILSVITGALLVLYEIKILNRHDTDFRDMHFDQRITNDINNRYHKNFLLAEQCSNPDPVYFPGQTDLFPTAEPLGLNLMAADGNPWTEILPVCKPVIVLECTNILTAACNSTREALYDAVGIQLTSGTPYINCIRAGRVRVGATSVPAGRPISLVAYLEDAIMPYDTLVINSPFEINTTQVQEFVDRVATAVNSSSVDYVQPSTQLSSGIYLAGVQVVASLELLAGARRNLRAVPPWTVVSNLWPWPGMNKRCKNSGKNPAYHISGNVNITIPGFSLAHPDDTLIALTVAGGTMLLAAWNVAPLAPKSQELGGSTDVTVSYLSGVQVAIGQVPLLGPCAGWQFSADPSDVHLAYTEHWRGSLADLQAGTTFRPIVDQMVTVDVRDVAAPRSFALPSYGGMYYIFCAFGMAFIWMVSNGLILFIIILVWWNIRSNKGLPPIIYRYMKKYRGW</sequence>
<dbReference type="Proteomes" id="UP000722791">
    <property type="component" value="Unassembled WGS sequence"/>
</dbReference>
<protein>
    <recommendedName>
        <fullName evidence="6">Transmembrane protein</fullName>
    </recommendedName>
</protein>